<dbReference type="PANTHER" id="PTHR34982:SF1">
    <property type="entry name" value="FLAGELLAR ASSEMBLY PROTEIN FLIH"/>
    <property type="match status" value="1"/>
</dbReference>
<reference evidence="10" key="1">
    <citation type="submission" date="2017-09" db="EMBL/GenBank/DDBJ databases">
        <authorList>
            <person name="Varghese N."/>
            <person name="Submissions S."/>
        </authorList>
    </citation>
    <scope>NUCLEOTIDE SEQUENCE [LARGE SCALE GENOMIC DNA]</scope>
    <source>
        <strain evidence="10">MSL47</strain>
    </source>
</reference>
<proteinExistence type="inferred from homology"/>
<evidence type="ECO:0000256" key="5">
    <source>
        <dbReference type="ARBA" id="ARBA00022927"/>
    </source>
</evidence>
<evidence type="ECO:0000256" key="2">
    <source>
        <dbReference type="ARBA" id="ARBA00006602"/>
    </source>
</evidence>
<evidence type="ECO:0000256" key="4">
    <source>
        <dbReference type="ARBA" id="ARBA00022795"/>
    </source>
</evidence>
<keyword evidence="7" id="KW-0175">Coiled coil</keyword>
<comment type="similarity">
    <text evidence="2">Belongs to the FliH family.</text>
</comment>
<dbReference type="Proteomes" id="UP000219573">
    <property type="component" value="Unassembled WGS sequence"/>
</dbReference>
<keyword evidence="5" id="KW-0653">Protein transport</keyword>
<feature type="coiled-coil region" evidence="7">
    <location>
        <begin position="46"/>
        <end position="92"/>
    </location>
</feature>
<gene>
    <name evidence="9" type="ORF">SAMN06265827_102203</name>
</gene>
<keyword evidence="10" id="KW-1185">Reference proteome</keyword>
<dbReference type="Pfam" id="PF02108">
    <property type="entry name" value="FliH"/>
    <property type="match status" value="1"/>
</dbReference>
<dbReference type="RefSeq" id="WP_097016460.1">
    <property type="nucleotide sequence ID" value="NZ_OBDZ01000002.1"/>
</dbReference>
<dbReference type="InterPro" id="IPR018035">
    <property type="entry name" value="Flagellar_FliH/T3SS_HrpE"/>
</dbReference>
<comment type="function">
    <text evidence="1">Needed for flagellar regrowth and assembly.</text>
</comment>
<sequence>MFNIIKSPLVKSGKKVIINNNGMEEVVDDKNKIDDDQLSIERDKLLKNAKDEAKSIISQAQAEARDILTKAEEEATSLKSQAQQEIEVAIDEGKSEGYQQGLQAGREEGLNEGVIQLQELISSLNKQMVDFNQSLVEREAELKEDLLRLAVAISKKVIGRELKIDSELLKGIIQRTISLLDGEEEIVIKVAPSDLEVLADYKQELLSSNNSLERVKIVSDEGIKSGGCIIETDFGGFDATIASQLAEVEAKLLEVDNDE</sequence>
<evidence type="ECO:0000259" key="8">
    <source>
        <dbReference type="Pfam" id="PF02108"/>
    </source>
</evidence>
<dbReference type="PANTHER" id="PTHR34982">
    <property type="entry name" value="YOP PROTEINS TRANSLOCATION PROTEIN L"/>
    <property type="match status" value="1"/>
</dbReference>
<organism evidence="9 10">
    <name type="scientific">Orenia metallireducens</name>
    <dbReference type="NCBI Taxonomy" id="1413210"/>
    <lineage>
        <taxon>Bacteria</taxon>
        <taxon>Bacillati</taxon>
        <taxon>Bacillota</taxon>
        <taxon>Clostridia</taxon>
        <taxon>Halanaerobiales</taxon>
        <taxon>Halobacteroidaceae</taxon>
        <taxon>Orenia</taxon>
    </lineage>
</organism>
<keyword evidence="9" id="KW-0969">Cilium</keyword>
<keyword evidence="4" id="KW-1005">Bacterial flagellum biogenesis</keyword>
<evidence type="ECO:0000256" key="7">
    <source>
        <dbReference type="SAM" id="Coils"/>
    </source>
</evidence>
<dbReference type="Gene3D" id="1.20.5.620">
    <property type="entry name" value="F1F0 ATP synthase subunit B, membrane domain"/>
    <property type="match status" value="1"/>
</dbReference>
<dbReference type="GO" id="GO:0044781">
    <property type="term" value="P:bacterial-type flagellum organization"/>
    <property type="evidence" value="ECO:0007669"/>
    <property type="project" value="UniProtKB-KW"/>
</dbReference>
<dbReference type="GO" id="GO:0005829">
    <property type="term" value="C:cytosol"/>
    <property type="evidence" value="ECO:0007669"/>
    <property type="project" value="TreeGrafter"/>
</dbReference>
<evidence type="ECO:0000313" key="10">
    <source>
        <dbReference type="Proteomes" id="UP000219573"/>
    </source>
</evidence>
<evidence type="ECO:0000313" key="9">
    <source>
        <dbReference type="EMBL" id="SNY13224.1"/>
    </source>
</evidence>
<dbReference type="OrthoDB" id="2375163at2"/>
<accession>A0A285FQV6</accession>
<dbReference type="EMBL" id="OBDZ01000002">
    <property type="protein sequence ID" value="SNY13224.1"/>
    <property type="molecule type" value="Genomic_DNA"/>
</dbReference>
<keyword evidence="9" id="KW-0282">Flagellum</keyword>
<evidence type="ECO:0000256" key="3">
    <source>
        <dbReference type="ARBA" id="ARBA00022448"/>
    </source>
</evidence>
<name>A0A285FQV6_9FIRM</name>
<evidence type="ECO:0000256" key="1">
    <source>
        <dbReference type="ARBA" id="ARBA00003041"/>
    </source>
</evidence>
<evidence type="ECO:0000256" key="6">
    <source>
        <dbReference type="ARBA" id="ARBA00023225"/>
    </source>
</evidence>
<dbReference type="InterPro" id="IPR051472">
    <property type="entry name" value="T3SS_Stator/FliH"/>
</dbReference>
<keyword evidence="6" id="KW-1006">Bacterial flagellum protein export</keyword>
<keyword evidence="9" id="KW-0966">Cell projection</keyword>
<feature type="domain" description="Flagellar assembly protein FliH/Type III secretion system HrpE" evidence="8">
    <location>
        <begin position="119"/>
        <end position="247"/>
    </location>
</feature>
<protein>
    <submittedName>
        <fullName evidence="9">Flagellar assembly protein FliH</fullName>
    </submittedName>
</protein>
<dbReference type="AlphaFoldDB" id="A0A285FQV6"/>
<keyword evidence="3" id="KW-0813">Transport</keyword>
<dbReference type="GO" id="GO:0015031">
    <property type="term" value="P:protein transport"/>
    <property type="evidence" value="ECO:0007669"/>
    <property type="project" value="UniProtKB-KW"/>
</dbReference>